<proteinExistence type="predicted"/>
<protein>
    <recommendedName>
        <fullName evidence="3">Peptidase aspartic putative domain-containing protein</fullName>
    </recommendedName>
</protein>
<dbReference type="OrthoDB" id="6437296at2759"/>
<sequence>MKLQYLKGLLTGDASRVIQSITISDANYLTAWTLLEDRFSNKRAQVFAHLKRFLSIPALQSDSASSVLNLIDTTYECVRSLQTLGYEVEQFAERHNTLIHFDQRRNATSFGTTSVNIRDEVNLEPSQQVSNHSSLNPAANTFQMFANNDPSCGSPLLLGERSSYNDAEKCVLLSTATLLISNSEGESLPVKAILDSGACCNLISENLVGYWKLKGNEYFCEFLRPGQCRVPNFQLILQNSVFGFLANGRLNVTGNQSSRVIQCKLIANLEDLHKDMTKFWELEKIEKPINEEEKCEKHFLKIYSRNSEGRYVVQLPLKKDPECLGESKTSALGSLNSLWRCLSKNPELLSLYRDFMQEYEAIGHMELVTDNNEPSTSHYLPHHGVFKPDKTSTKLRVLFNASALSSNGLVWKVLIL</sequence>
<accession>A0A4Y2LDY1</accession>
<dbReference type="InterPro" id="IPR005312">
    <property type="entry name" value="DUF1759"/>
</dbReference>
<comment type="caution">
    <text evidence="1">The sequence shown here is derived from an EMBL/GenBank/DDBJ whole genome shotgun (WGS) entry which is preliminary data.</text>
</comment>
<dbReference type="EMBL" id="BGPR01005708">
    <property type="protein sequence ID" value="GBN12709.1"/>
    <property type="molecule type" value="Genomic_DNA"/>
</dbReference>
<reference evidence="1 2" key="1">
    <citation type="journal article" date="2019" name="Sci. Rep.">
        <title>Orb-weaving spider Araneus ventricosus genome elucidates the spidroin gene catalogue.</title>
        <authorList>
            <person name="Kono N."/>
            <person name="Nakamura H."/>
            <person name="Ohtoshi R."/>
            <person name="Moran D.A.P."/>
            <person name="Shinohara A."/>
            <person name="Yoshida Y."/>
            <person name="Fujiwara M."/>
            <person name="Mori M."/>
            <person name="Tomita M."/>
            <person name="Arakawa K."/>
        </authorList>
    </citation>
    <scope>NUCLEOTIDE SEQUENCE [LARGE SCALE GENOMIC DNA]</scope>
</reference>
<name>A0A4Y2LDY1_ARAVE</name>
<dbReference type="PANTHER" id="PTHR47331">
    <property type="entry name" value="PHD-TYPE DOMAIN-CONTAINING PROTEIN"/>
    <property type="match status" value="1"/>
</dbReference>
<dbReference type="Pfam" id="PF03564">
    <property type="entry name" value="DUF1759"/>
    <property type="match status" value="1"/>
</dbReference>
<evidence type="ECO:0000313" key="2">
    <source>
        <dbReference type="Proteomes" id="UP000499080"/>
    </source>
</evidence>
<evidence type="ECO:0008006" key="3">
    <source>
        <dbReference type="Google" id="ProtNLM"/>
    </source>
</evidence>
<dbReference type="PANTHER" id="PTHR47331:SF5">
    <property type="entry name" value="RIBONUCLEASE H"/>
    <property type="match status" value="1"/>
</dbReference>
<dbReference type="Proteomes" id="UP000499080">
    <property type="component" value="Unassembled WGS sequence"/>
</dbReference>
<organism evidence="1 2">
    <name type="scientific">Araneus ventricosus</name>
    <name type="common">Orbweaver spider</name>
    <name type="synonym">Epeira ventricosa</name>
    <dbReference type="NCBI Taxonomy" id="182803"/>
    <lineage>
        <taxon>Eukaryota</taxon>
        <taxon>Metazoa</taxon>
        <taxon>Ecdysozoa</taxon>
        <taxon>Arthropoda</taxon>
        <taxon>Chelicerata</taxon>
        <taxon>Arachnida</taxon>
        <taxon>Araneae</taxon>
        <taxon>Araneomorphae</taxon>
        <taxon>Entelegynae</taxon>
        <taxon>Araneoidea</taxon>
        <taxon>Araneidae</taxon>
        <taxon>Araneus</taxon>
    </lineage>
</organism>
<keyword evidence="2" id="KW-1185">Reference proteome</keyword>
<dbReference type="AlphaFoldDB" id="A0A4Y2LDY1"/>
<gene>
    <name evidence="1" type="ORF">AVEN_38606_1</name>
</gene>
<evidence type="ECO:0000313" key="1">
    <source>
        <dbReference type="EMBL" id="GBN12709.1"/>
    </source>
</evidence>